<accession>A0A1V8M8G9</accession>
<keyword evidence="3" id="KW-1185">Reference proteome</keyword>
<dbReference type="SUPFAM" id="SSF143422">
    <property type="entry name" value="Transposase IS200-like"/>
    <property type="match status" value="1"/>
</dbReference>
<evidence type="ECO:0000256" key="1">
    <source>
        <dbReference type="SAM" id="MobiDB-lite"/>
    </source>
</evidence>
<dbReference type="RefSeq" id="WP_198942573.1">
    <property type="nucleotide sequence ID" value="NZ_LPUF01000001.1"/>
</dbReference>
<dbReference type="AlphaFoldDB" id="A0A1V8M8G9"/>
<gene>
    <name evidence="2" type="ORF">AU255_08520</name>
</gene>
<feature type="region of interest" description="Disordered" evidence="1">
    <location>
        <begin position="1"/>
        <end position="23"/>
    </location>
</feature>
<protein>
    <recommendedName>
        <fullName evidence="4">Transposase IS200-like domain-containing protein</fullName>
    </recommendedName>
</protein>
<dbReference type="EMBL" id="LPUF01000001">
    <property type="protein sequence ID" value="OQK17890.1"/>
    <property type="molecule type" value="Genomic_DNA"/>
</dbReference>
<evidence type="ECO:0008006" key="4">
    <source>
        <dbReference type="Google" id="ProtNLM"/>
    </source>
</evidence>
<reference evidence="2 3" key="1">
    <citation type="submission" date="2015-12" db="EMBL/GenBank/DDBJ databases">
        <authorList>
            <person name="Shamseldin A."/>
            <person name="Moawad H."/>
            <person name="Abd El-Rahim W.M."/>
            <person name="Sadowsky M.J."/>
        </authorList>
    </citation>
    <scope>NUCLEOTIDE SEQUENCE [LARGE SCALE GENOMIC DNA]</scope>
    <source>
        <strain evidence="2 3">WF1</strain>
    </source>
</reference>
<dbReference type="InterPro" id="IPR036515">
    <property type="entry name" value="Transposase_17_sf"/>
</dbReference>
<name>A0A1V8M8G9_9GAMM</name>
<dbReference type="Proteomes" id="UP000191980">
    <property type="component" value="Unassembled WGS sequence"/>
</dbReference>
<dbReference type="GO" id="GO:0003677">
    <property type="term" value="F:DNA binding"/>
    <property type="evidence" value="ECO:0007669"/>
    <property type="project" value="InterPro"/>
</dbReference>
<evidence type="ECO:0000313" key="2">
    <source>
        <dbReference type="EMBL" id="OQK17890.1"/>
    </source>
</evidence>
<evidence type="ECO:0000313" key="3">
    <source>
        <dbReference type="Proteomes" id="UP000191980"/>
    </source>
</evidence>
<dbReference type="GO" id="GO:0006313">
    <property type="term" value="P:DNA transposition"/>
    <property type="evidence" value="ECO:0007669"/>
    <property type="project" value="InterPro"/>
</dbReference>
<dbReference type="Gene3D" id="3.30.70.1290">
    <property type="entry name" value="Transposase IS200-like"/>
    <property type="match status" value="1"/>
</dbReference>
<proteinExistence type="predicted"/>
<sequence length="74" mass="8351">MPLKKSVNEQYRLAATNPAQGKRPSPFKIDAMVILPEHLHCIWTLPPGDADYKTRWALIKAGFSLHRTQNPGNI</sequence>
<organism evidence="2 3">
    <name type="scientific">Methyloprofundus sedimenti</name>
    <dbReference type="NCBI Taxonomy" id="1420851"/>
    <lineage>
        <taxon>Bacteria</taxon>
        <taxon>Pseudomonadati</taxon>
        <taxon>Pseudomonadota</taxon>
        <taxon>Gammaproteobacteria</taxon>
        <taxon>Methylococcales</taxon>
        <taxon>Methylococcaceae</taxon>
        <taxon>Methyloprofundus</taxon>
    </lineage>
</organism>
<comment type="caution">
    <text evidence="2">The sequence shown here is derived from an EMBL/GenBank/DDBJ whole genome shotgun (WGS) entry which is preliminary data.</text>
</comment>
<dbReference type="GO" id="GO:0004803">
    <property type="term" value="F:transposase activity"/>
    <property type="evidence" value="ECO:0007669"/>
    <property type="project" value="InterPro"/>
</dbReference>